<dbReference type="AlphaFoldDB" id="A0A1J4Q1W7"/>
<evidence type="ECO:0000313" key="2">
    <source>
        <dbReference type="EMBL" id="OIK27002.1"/>
    </source>
</evidence>
<comment type="caution">
    <text evidence="2">The sequence shown here is derived from an EMBL/GenBank/DDBJ whole genome shotgun (WGS) entry which is preliminary data.</text>
</comment>
<keyword evidence="3" id="KW-1185">Reference proteome</keyword>
<accession>A0A1J4Q1W7</accession>
<protein>
    <submittedName>
        <fullName evidence="2">Uncharacterized protein</fullName>
    </submittedName>
</protein>
<feature type="region of interest" description="Disordered" evidence="1">
    <location>
        <begin position="43"/>
        <end position="63"/>
    </location>
</feature>
<evidence type="ECO:0000313" key="3">
    <source>
        <dbReference type="Proteomes" id="UP000034838"/>
    </source>
</evidence>
<dbReference type="Proteomes" id="UP000034838">
    <property type="component" value="Unassembled WGS sequence"/>
</dbReference>
<sequence length="63" mass="6815">MIELEGTPSWSVDVTKKKASFQLLGLKVDDALQVAGQCIDVDQTSQSNRQLPATDDPSRTLPA</sequence>
<evidence type="ECO:0000256" key="1">
    <source>
        <dbReference type="SAM" id="MobiDB-lite"/>
    </source>
</evidence>
<organism evidence="2 3">
    <name type="scientific">Streptomyces malaysiense</name>
    <dbReference type="NCBI Taxonomy" id="1428626"/>
    <lineage>
        <taxon>Bacteria</taxon>
        <taxon>Bacillati</taxon>
        <taxon>Actinomycetota</taxon>
        <taxon>Actinomycetes</taxon>
        <taxon>Kitasatosporales</taxon>
        <taxon>Streptomycetaceae</taxon>
        <taxon>Streptomyces</taxon>
    </lineage>
</organism>
<dbReference type="EMBL" id="LBDA02000030">
    <property type="protein sequence ID" value="OIK27002.1"/>
    <property type="molecule type" value="Genomic_DNA"/>
</dbReference>
<proteinExistence type="predicted"/>
<reference evidence="2" key="1">
    <citation type="submission" date="2016-10" db="EMBL/GenBank/DDBJ databases">
        <title>Genome sequence of Streptomyces malaysiense MUSC 136.</title>
        <authorList>
            <person name="Lee L.-H."/>
            <person name="Ser H.-L."/>
        </authorList>
    </citation>
    <scope>NUCLEOTIDE SEQUENCE [LARGE SCALE GENOMIC DNA]</scope>
    <source>
        <strain evidence="2">MUSC 136</strain>
    </source>
</reference>
<name>A0A1J4Q1W7_9ACTN</name>
<gene>
    <name evidence="2" type="ORF">VT52_013545</name>
</gene>
<dbReference type="RefSeq" id="WP_046419005.1">
    <property type="nucleotide sequence ID" value="NZ_LBDA02000030.1"/>
</dbReference>